<protein>
    <submittedName>
        <fullName evidence="3">CYFA0S09e01618g1_1</fullName>
    </submittedName>
</protein>
<evidence type="ECO:0000313" key="3">
    <source>
        <dbReference type="EMBL" id="CDR42345.1"/>
    </source>
</evidence>
<sequence>MFLCSRLHRASLIHRGLRMSSSAVKKRASTRPKGPQAHKRPNNTNFDPYKPSAAANKISNINLSDEQTMLKGKILNFINDNLETNNSGKPSVFVINGDAGTGKSAIINAIFNEIQKISRTTTGNTLSGTSNFLVVNHPEMLKLYHQISKQFPYINKSDLERPTSLINRYVHKNHKAVSQEVDVLIIDEAHLLATSKDAFKRFQQDNHLEELLKLSKVVIIVFDDKQSLRMGSFWNFNGEDGASLSEYLSSDHVNHYEQYNLTKQFRVVAQDDLIKWITVLSTKKSILPLPIRDAIDNTFDFKIFESCQEMYNQIKLQNTLHGQSRLLATYDFPYRLDGKDYFVYSQSDDFKLRWDRYLPQITTPWSERDDTIDEVGSVYTIQGFDLNYAGVILGRSIGYNKETDTIEIKPELYDDHAGFTRKKNIKNVDTVKEKIILNSLNVLLTRGVKGLYLFIWDNELRERLLNGPGSDEKVIVRKQW</sequence>
<dbReference type="SUPFAM" id="SSF52540">
    <property type="entry name" value="P-loop containing nucleoside triphosphate hydrolases"/>
    <property type="match status" value="1"/>
</dbReference>
<dbReference type="InterPro" id="IPR027417">
    <property type="entry name" value="P-loop_NTPase"/>
</dbReference>
<dbReference type="Pfam" id="PF09848">
    <property type="entry name" value="SLFN-g3_helicase"/>
    <property type="match status" value="1"/>
</dbReference>
<gene>
    <name evidence="3" type="ORF">CYFA0S_09e01618g</name>
</gene>
<dbReference type="PhylomeDB" id="A0A061B5P5"/>
<dbReference type="AlphaFoldDB" id="A0A061B5P5"/>
<dbReference type="OrthoDB" id="411123at2759"/>
<dbReference type="EMBL" id="LK052894">
    <property type="protein sequence ID" value="CDR42345.1"/>
    <property type="molecule type" value="Genomic_DNA"/>
</dbReference>
<reference evidence="3" key="1">
    <citation type="journal article" date="2014" name="Genome Announc.">
        <title>Genome sequence of the yeast Cyberlindnera fabianii (Hansenula fabianii).</title>
        <authorList>
            <person name="Freel K.C."/>
            <person name="Sarilar V."/>
            <person name="Neuveglise C."/>
            <person name="Devillers H."/>
            <person name="Friedrich A."/>
            <person name="Schacherer J."/>
        </authorList>
    </citation>
    <scope>NUCLEOTIDE SEQUENCE</scope>
    <source>
        <strain evidence="3">YJS4271</strain>
    </source>
</reference>
<organism evidence="3">
    <name type="scientific">Cyberlindnera fabianii</name>
    <name type="common">Yeast</name>
    <name type="synonym">Hansenula fabianii</name>
    <dbReference type="NCBI Taxonomy" id="36022"/>
    <lineage>
        <taxon>Eukaryota</taxon>
        <taxon>Fungi</taxon>
        <taxon>Dikarya</taxon>
        <taxon>Ascomycota</taxon>
        <taxon>Saccharomycotina</taxon>
        <taxon>Saccharomycetes</taxon>
        <taxon>Phaffomycetales</taxon>
        <taxon>Phaffomycetaceae</taxon>
        <taxon>Cyberlindnera</taxon>
    </lineage>
</organism>
<proteinExistence type="predicted"/>
<accession>A0A061B5P5</accession>
<dbReference type="InterPro" id="IPR018647">
    <property type="entry name" value="SLFN_3-like_DNA/RNA_helicase"/>
</dbReference>
<dbReference type="VEuPathDB" id="FungiDB:BON22_2624"/>
<feature type="region of interest" description="Disordered" evidence="1">
    <location>
        <begin position="18"/>
        <end position="49"/>
    </location>
</feature>
<feature type="domain" description="AAA+ ATPase" evidence="2">
    <location>
        <begin position="89"/>
        <end position="305"/>
    </location>
</feature>
<feature type="compositionally biased region" description="Basic residues" evidence="1">
    <location>
        <begin position="24"/>
        <end position="41"/>
    </location>
</feature>
<dbReference type="InterPro" id="IPR003593">
    <property type="entry name" value="AAA+_ATPase"/>
</dbReference>
<evidence type="ECO:0000256" key="1">
    <source>
        <dbReference type="SAM" id="MobiDB-lite"/>
    </source>
</evidence>
<dbReference type="Gene3D" id="3.40.50.300">
    <property type="entry name" value="P-loop containing nucleotide triphosphate hydrolases"/>
    <property type="match status" value="1"/>
</dbReference>
<dbReference type="SMART" id="SM00382">
    <property type="entry name" value="AAA"/>
    <property type="match status" value="1"/>
</dbReference>
<name>A0A061B5P5_CYBFA</name>
<evidence type="ECO:0000259" key="2">
    <source>
        <dbReference type="SMART" id="SM00382"/>
    </source>
</evidence>